<organism evidence="3 4">
    <name type="scientific">Marinospirillum celere</name>
    <dbReference type="NCBI Taxonomy" id="1122252"/>
    <lineage>
        <taxon>Bacteria</taxon>
        <taxon>Pseudomonadati</taxon>
        <taxon>Pseudomonadota</taxon>
        <taxon>Gammaproteobacteria</taxon>
        <taxon>Oceanospirillales</taxon>
        <taxon>Oceanospirillaceae</taxon>
        <taxon>Marinospirillum</taxon>
    </lineage>
</organism>
<dbReference type="GO" id="GO:0006145">
    <property type="term" value="P:purine nucleobase catabolic process"/>
    <property type="evidence" value="ECO:0007669"/>
    <property type="project" value="TreeGrafter"/>
</dbReference>
<sequence>MKLSILGGRVLDPAQNLDQILDVHLDQGSILALGEAPAGFQAEQTLDAKGLLVTPGFIDLSCHLREPGPSYKGNILSETRAALAGGFTSVCARPDTQPPVDTPAVVRVVRERAEAVAQARVLPLGALTQGLEGQLLSNMAGLQAAGCVALTNLRLPIQDTLVLRRCMEYASTHDLLLIFYPEDFSLAAGGCAHEGAMASQLGLQGIPETAETLALAQQLLLIEQTGIRAHFSQLSTARSVELIAAARKRGLPVTADVAISHLIYTDRELEDFDSNFHLQPPLRSEKDRLALLQGLVDGHLSAVTSGHLPHERAAKMAPFSASEPGISSLESLLPWMLQLVNAGYLSEQQFVASLTSGPAGILSQKLGSLEPGQPADLTLFDPQQSWTLNASSCYSAGYNTPSWGQTLQGRVLATLVAGEVRYRLDL</sequence>
<dbReference type="CDD" id="cd01317">
    <property type="entry name" value="DHOase_IIa"/>
    <property type="match status" value="1"/>
</dbReference>
<protein>
    <submittedName>
        <fullName evidence="3">Dihydroorotase</fullName>
    </submittedName>
</protein>
<accession>A0A1I1I9B3</accession>
<feature type="domain" description="Dihydroorotase catalytic" evidence="2">
    <location>
        <begin position="52"/>
        <end position="237"/>
    </location>
</feature>
<evidence type="ECO:0000313" key="4">
    <source>
        <dbReference type="Proteomes" id="UP000199058"/>
    </source>
</evidence>
<dbReference type="InterPro" id="IPR050138">
    <property type="entry name" value="DHOase/Allantoinase_Hydrolase"/>
</dbReference>
<name>A0A1I1I9B3_9GAMM</name>
<evidence type="ECO:0000256" key="1">
    <source>
        <dbReference type="ARBA" id="ARBA00022975"/>
    </source>
</evidence>
<dbReference type="InterPro" id="IPR024403">
    <property type="entry name" value="DHOase_cat"/>
</dbReference>
<reference evidence="3 4" key="1">
    <citation type="submission" date="2016-10" db="EMBL/GenBank/DDBJ databases">
        <authorList>
            <person name="de Groot N.N."/>
        </authorList>
    </citation>
    <scope>NUCLEOTIDE SEQUENCE [LARGE SCALE GENOMIC DNA]</scope>
    <source>
        <strain evidence="3 4">DSM 18438</strain>
    </source>
</reference>
<dbReference type="GO" id="GO:0005737">
    <property type="term" value="C:cytoplasm"/>
    <property type="evidence" value="ECO:0007669"/>
    <property type="project" value="TreeGrafter"/>
</dbReference>
<keyword evidence="1" id="KW-0665">Pyrimidine biosynthesis</keyword>
<dbReference type="NCBIfam" id="NF005791">
    <property type="entry name" value="PRK07627.1"/>
    <property type="match status" value="1"/>
</dbReference>
<dbReference type="SUPFAM" id="SSF51338">
    <property type="entry name" value="Composite domain of metallo-dependent hydrolases"/>
    <property type="match status" value="1"/>
</dbReference>
<dbReference type="InterPro" id="IPR032466">
    <property type="entry name" value="Metal_Hydrolase"/>
</dbReference>
<evidence type="ECO:0000259" key="2">
    <source>
        <dbReference type="Pfam" id="PF12890"/>
    </source>
</evidence>
<dbReference type="GO" id="GO:0046872">
    <property type="term" value="F:metal ion binding"/>
    <property type="evidence" value="ECO:0007669"/>
    <property type="project" value="InterPro"/>
</dbReference>
<dbReference type="Gene3D" id="3.20.20.140">
    <property type="entry name" value="Metal-dependent hydrolases"/>
    <property type="match status" value="1"/>
</dbReference>
<dbReference type="InterPro" id="IPR011059">
    <property type="entry name" value="Metal-dep_hydrolase_composite"/>
</dbReference>
<evidence type="ECO:0000313" key="3">
    <source>
        <dbReference type="EMBL" id="SFC32605.1"/>
    </source>
</evidence>
<keyword evidence="4" id="KW-1185">Reference proteome</keyword>
<dbReference type="PANTHER" id="PTHR43668">
    <property type="entry name" value="ALLANTOINASE"/>
    <property type="match status" value="1"/>
</dbReference>
<dbReference type="InterPro" id="IPR004722">
    <property type="entry name" value="DHOase"/>
</dbReference>
<dbReference type="Pfam" id="PF12890">
    <property type="entry name" value="DHOase"/>
    <property type="match status" value="1"/>
</dbReference>
<dbReference type="STRING" id="1122252.SAMN05660443_2276"/>
<dbReference type="Proteomes" id="UP000199058">
    <property type="component" value="Unassembled WGS sequence"/>
</dbReference>
<dbReference type="OrthoDB" id="5687299at2"/>
<proteinExistence type="predicted"/>
<dbReference type="EMBL" id="FOLH01000004">
    <property type="protein sequence ID" value="SFC32605.1"/>
    <property type="molecule type" value="Genomic_DNA"/>
</dbReference>
<dbReference type="NCBIfam" id="TIGR00857">
    <property type="entry name" value="pyrC_multi"/>
    <property type="match status" value="1"/>
</dbReference>
<dbReference type="Gene3D" id="2.30.40.10">
    <property type="entry name" value="Urease, subunit C, domain 1"/>
    <property type="match status" value="1"/>
</dbReference>
<dbReference type="AlphaFoldDB" id="A0A1I1I9B3"/>
<dbReference type="GO" id="GO:0004151">
    <property type="term" value="F:dihydroorotase activity"/>
    <property type="evidence" value="ECO:0007669"/>
    <property type="project" value="InterPro"/>
</dbReference>
<dbReference type="SUPFAM" id="SSF51556">
    <property type="entry name" value="Metallo-dependent hydrolases"/>
    <property type="match status" value="1"/>
</dbReference>
<dbReference type="GO" id="GO:0004038">
    <property type="term" value="F:allantoinase activity"/>
    <property type="evidence" value="ECO:0007669"/>
    <property type="project" value="TreeGrafter"/>
</dbReference>
<dbReference type="GO" id="GO:0006221">
    <property type="term" value="P:pyrimidine nucleotide biosynthetic process"/>
    <property type="evidence" value="ECO:0007669"/>
    <property type="project" value="UniProtKB-KW"/>
</dbReference>
<dbReference type="RefSeq" id="WP_091963593.1">
    <property type="nucleotide sequence ID" value="NZ_FOLH01000004.1"/>
</dbReference>
<gene>
    <name evidence="3" type="ORF">SAMN05660443_2276</name>
</gene>
<dbReference type="PANTHER" id="PTHR43668:SF2">
    <property type="entry name" value="ALLANTOINASE"/>
    <property type="match status" value="1"/>
</dbReference>